<feature type="compositionally biased region" description="Basic and acidic residues" evidence="1">
    <location>
        <begin position="9"/>
        <end position="19"/>
    </location>
</feature>
<feature type="region of interest" description="Disordered" evidence="1">
    <location>
        <begin position="1"/>
        <end position="48"/>
    </location>
</feature>
<organism evidence="2 3">
    <name type="scientific">Azospirillum baldaniorum</name>
    <dbReference type="NCBI Taxonomy" id="1064539"/>
    <lineage>
        <taxon>Bacteria</taxon>
        <taxon>Pseudomonadati</taxon>
        <taxon>Pseudomonadota</taxon>
        <taxon>Alphaproteobacteria</taxon>
        <taxon>Rhodospirillales</taxon>
        <taxon>Azospirillaceae</taxon>
        <taxon>Azospirillum</taxon>
    </lineage>
</organism>
<gene>
    <name evidence="2" type="ORF">AZOBR_p330142</name>
</gene>
<dbReference type="AlphaFoldDB" id="A0A9P1JZF8"/>
<keyword evidence="3" id="KW-1185">Reference proteome</keyword>
<name>A0A9P1JZF8_9PROT</name>
<dbReference type="EMBL" id="HE577330">
    <property type="protein sequence ID" value="CCD02741.1"/>
    <property type="molecule type" value="Genomic_DNA"/>
</dbReference>
<keyword evidence="2" id="KW-0614">Plasmid</keyword>
<proteinExistence type="predicted"/>
<sequence>MQAGASVRVDVEDGKDRREPRKQRVRPKGTAPIDLGDPGEMGHFDDGFESARLQGQNLDLGLGDGHGVVGRIDIQRADLHGVLEIAAAQRPPDRREVAALADEGRQGLRDRRVRCGDPAAQPLEDGVADLAAEALGVRVAALREAQPALVPVPVDAVAQLQHQRFQGGKMAAEPPLRQGPHPLVGRNQAAVALPEPQLAIQRSFGARRRTEGIGVGHGRAVSGKAATVHSVRKANPGEPARGIPELVLTRSDSRQRTPSPGRRSILPRR</sequence>
<dbReference type="KEGG" id="abs:AZOBR_p330142"/>
<reference evidence="2 3" key="1">
    <citation type="journal article" date="2011" name="PLoS Genet.">
        <title>Azospirillum genomes reveal transition of bacteria from aquatic to terrestrial environments.</title>
        <authorList>
            <person name="Wisniewski-Dye F."/>
            <person name="Borziak K."/>
            <person name="Khalsa-Moyers G."/>
            <person name="Alexandre G."/>
            <person name="Sukharnikov L.O."/>
            <person name="Wuichet K."/>
            <person name="Hurst G.B."/>
            <person name="McDonald W.H."/>
            <person name="Robertson J.S."/>
            <person name="Barbe V."/>
            <person name="Calteau A."/>
            <person name="Rouy Z."/>
            <person name="Mangenot S."/>
            <person name="Prigent-Combaret C."/>
            <person name="Normand P."/>
            <person name="Boyer M."/>
            <person name="Siguier P."/>
            <person name="Dessaux Y."/>
            <person name="Elmerich C."/>
            <person name="Condemine G."/>
            <person name="Krishnen G."/>
            <person name="Kennedy I."/>
            <person name="Paterson A.H."/>
            <person name="Gonzalez V."/>
            <person name="Mavingui P."/>
            <person name="Zhulin I.B."/>
        </authorList>
    </citation>
    <scope>NUCLEOTIDE SEQUENCE [LARGE SCALE GENOMIC DNA]</scope>
    <source>
        <strain evidence="2 3">Sp245</strain>
    </source>
</reference>
<accession>A0A9P1JZF8</accession>
<evidence type="ECO:0000313" key="2">
    <source>
        <dbReference type="EMBL" id="CCD02741.1"/>
    </source>
</evidence>
<protein>
    <submittedName>
        <fullName evidence="2">Uncharacterized protein</fullName>
    </submittedName>
</protein>
<geneLocation type="plasmid" evidence="2 3">
    <name>AZOBR_p3</name>
</geneLocation>
<feature type="region of interest" description="Disordered" evidence="1">
    <location>
        <begin position="224"/>
        <end position="269"/>
    </location>
</feature>
<evidence type="ECO:0000313" key="3">
    <source>
        <dbReference type="Proteomes" id="UP000007319"/>
    </source>
</evidence>
<dbReference type="Proteomes" id="UP000007319">
    <property type="component" value="Plasmid AZOBR_p3"/>
</dbReference>
<evidence type="ECO:0000256" key="1">
    <source>
        <dbReference type="SAM" id="MobiDB-lite"/>
    </source>
</evidence>